<reference evidence="2" key="1">
    <citation type="submission" date="2021-02" db="EMBL/GenBank/DDBJ databases">
        <authorList>
            <person name="Nowell W R."/>
        </authorList>
    </citation>
    <scope>NUCLEOTIDE SEQUENCE</scope>
</reference>
<comment type="caution">
    <text evidence="2">The sequence shown here is derived from an EMBL/GenBank/DDBJ whole genome shotgun (WGS) entry which is preliminary data.</text>
</comment>
<accession>A0A813Z3I2</accession>
<evidence type="ECO:0000313" key="4">
    <source>
        <dbReference type="Proteomes" id="UP000663829"/>
    </source>
</evidence>
<feature type="compositionally biased region" description="Polar residues" evidence="1">
    <location>
        <begin position="739"/>
        <end position="772"/>
    </location>
</feature>
<evidence type="ECO:0000313" key="3">
    <source>
        <dbReference type="EMBL" id="CAF3676652.1"/>
    </source>
</evidence>
<protein>
    <submittedName>
        <fullName evidence="2">Uncharacterized protein</fullName>
    </submittedName>
</protein>
<feature type="compositionally biased region" description="Polar residues" evidence="1">
    <location>
        <begin position="81"/>
        <end position="91"/>
    </location>
</feature>
<dbReference type="AlphaFoldDB" id="A0A813Z3I2"/>
<sequence>MSKKYSSWASGGAVKQDDLEMKLSSVQGKSGQNTGETPERVQAIVPHTYINVDAPPNLPNQSITADTSERTKIWPTEKSQDSVGTNSSTKRTVMALKHRHSKHHHRHHHHAHHRGKHSDRRYRKSTSQPPQTNFLQQNDQKQPMVVYRETPVDGNNNTSTQHYTSETDDQQSPLVVYRDVASDGTSQLYYDAQETAVPNTTIQQDQEYVKDDMNRLPVLNSKLNSIKKQYTLHRSPSINERQVGNYPFLTPQQTIIQTTSGVPQEYESIYYEEDYDQPLHCIRESYVLQSDPLSSYVQSSADTQVIHHQQPSITYLSQPSSQQYLCSPSSQAVQTVIVAQQPQTTSIQPTFINQMPIQTTRQQPLLCVQSPLQQTASVILQQPQQIQQPQIIQTSMSVPQIIQAIQPQQLVQAIQPQQLVQAIQPQQLVQAIQPQQLVQAVQPQQLIQAIQPQQLIQAIQPQQLIQAIQPQQLIQAIQPQQLMQAATVLPANLLQSLQASPQLLYQRPYDPVIIPMQNQQIAISPLVPLSQPSYAPARLVALPQSSLLAQQQQRPNMFQQALVRTVADQTGPIFGQQNPTGGLGLLSRPVVAAPLMATSTGINAIRMPMVMGVNSNQIQRPVPMMGMTQQQNFPIVPINGLLIPFQPSNVQQPRFPGIAPNLYSPISRNPYSPLARNLYSPNNYPQPYRSSLVDFAGLRQNRQNPLLPTIASRYDYNRAPSPPILSTNAIRRPNDLLGGTSSPPISPLITGSQPNQPSVINYSQPQFASSRGGSIMSRQADYDRLSNN</sequence>
<dbReference type="OrthoDB" id="10043537at2759"/>
<feature type="compositionally biased region" description="Polar residues" evidence="1">
    <location>
        <begin position="125"/>
        <end position="141"/>
    </location>
</feature>
<dbReference type="Proteomes" id="UP000681722">
    <property type="component" value="Unassembled WGS sequence"/>
</dbReference>
<gene>
    <name evidence="2" type="ORF">GPM918_LOCUS8207</name>
    <name evidence="3" type="ORF">SRO942_LOCUS8207</name>
</gene>
<feature type="compositionally biased region" description="Polar residues" evidence="1">
    <location>
        <begin position="24"/>
        <end position="36"/>
    </location>
</feature>
<feature type="compositionally biased region" description="Polar residues" evidence="1">
    <location>
        <begin position="153"/>
        <end position="164"/>
    </location>
</feature>
<organism evidence="2 4">
    <name type="scientific">Didymodactylos carnosus</name>
    <dbReference type="NCBI Taxonomy" id="1234261"/>
    <lineage>
        <taxon>Eukaryota</taxon>
        <taxon>Metazoa</taxon>
        <taxon>Spiralia</taxon>
        <taxon>Gnathifera</taxon>
        <taxon>Rotifera</taxon>
        <taxon>Eurotatoria</taxon>
        <taxon>Bdelloidea</taxon>
        <taxon>Philodinida</taxon>
        <taxon>Philodinidae</taxon>
        <taxon>Didymodactylos</taxon>
    </lineage>
</organism>
<name>A0A813Z3I2_9BILA</name>
<feature type="region of interest" description="Disordered" evidence="1">
    <location>
        <begin position="51"/>
        <end position="171"/>
    </location>
</feature>
<proteinExistence type="predicted"/>
<feature type="compositionally biased region" description="Basic residues" evidence="1">
    <location>
        <begin position="96"/>
        <end position="124"/>
    </location>
</feature>
<evidence type="ECO:0000256" key="1">
    <source>
        <dbReference type="SAM" id="MobiDB-lite"/>
    </source>
</evidence>
<evidence type="ECO:0000313" key="2">
    <source>
        <dbReference type="EMBL" id="CAF0892689.1"/>
    </source>
</evidence>
<feature type="region of interest" description="Disordered" evidence="1">
    <location>
        <begin position="1"/>
        <end position="38"/>
    </location>
</feature>
<feature type="region of interest" description="Disordered" evidence="1">
    <location>
        <begin position="723"/>
        <end position="788"/>
    </location>
</feature>
<dbReference type="EMBL" id="CAJOBC010001405">
    <property type="protein sequence ID" value="CAF3676652.1"/>
    <property type="molecule type" value="Genomic_DNA"/>
</dbReference>
<keyword evidence="4" id="KW-1185">Reference proteome</keyword>
<dbReference type="EMBL" id="CAJNOQ010001405">
    <property type="protein sequence ID" value="CAF0892689.1"/>
    <property type="molecule type" value="Genomic_DNA"/>
</dbReference>
<dbReference type="Proteomes" id="UP000663829">
    <property type="component" value="Unassembled WGS sequence"/>
</dbReference>